<protein>
    <submittedName>
        <fullName evidence="3">Abhydrolase_3 domain-containing protein</fullName>
    </submittedName>
</protein>
<sequence length="78" mass="8882">MVGLKGLAPHLPRVDPVLHLPPGTAHSPFGVKDYSSKTSCADLIKVCFDMLYWDLPTMPKKKAKRKDYHPVIDHDWRD</sequence>
<organism evidence="3">
    <name type="scientific">Brugia pahangi</name>
    <name type="common">Filarial nematode worm</name>
    <dbReference type="NCBI Taxonomy" id="6280"/>
    <lineage>
        <taxon>Eukaryota</taxon>
        <taxon>Metazoa</taxon>
        <taxon>Ecdysozoa</taxon>
        <taxon>Nematoda</taxon>
        <taxon>Chromadorea</taxon>
        <taxon>Rhabditida</taxon>
        <taxon>Spirurina</taxon>
        <taxon>Spiruromorpha</taxon>
        <taxon>Filarioidea</taxon>
        <taxon>Onchocercidae</taxon>
        <taxon>Brugia</taxon>
    </lineage>
</organism>
<evidence type="ECO:0000313" key="3">
    <source>
        <dbReference type="WBParaSite" id="BPAG_0001262001-mRNA-1"/>
    </source>
</evidence>
<dbReference type="EMBL" id="UZAD01013304">
    <property type="protein sequence ID" value="VDN93768.1"/>
    <property type="molecule type" value="Genomic_DNA"/>
</dbReference>
<dbReference type="Proteomes" id="UP000278627">
    <property type="component" value="Unassembled WGS sequence"/>
</dbReference>
<reference evidence="1 2" key="2">
    <citation type="submission" date="2018-11" db="EMBL/GenBank/DDBJ databases">
        <authorList>
            <consortium name="Pathogen Informatics"/>
        </authorList>
    </citation>
    <scope>NUCLEOTIDE SEQUENCE [LARGE SCALE GENOMIC DNA]</scope>
</reference>
<evidence type="ECO:0000313" key="1">
    <source>
        <dbReference type="EMBL" id="VDN93768.1"/>
    </source>
</evidence>
<dbReference type="AlphaFoldDB" id="A0A0N4TUX9"/>
<accession>A0A0N4TUX9</accession>
<evidence type="ECO:0000313" key="2">
    <source>
        <dbReference type="Proteomes" id="UP000278627"/>
    </source>
</evidence>
<keyword evidence="2" id="KW-1185">Reference proteome</keyword>
<gene>
    <name evidence="1" type="ORF">BPAG_LOCUS12582</name>
</gene>
<dbReference type="WBParaSite" id="BPAG_0001262001-mRNA-1">
    <property type="protein sequence ID" value="BPAG_0001262001-mRNA-1"/>
    <property type="gene ID" value="BPAG_0001262001"/>
</dbReference>
<proteinExistence type="predicted"/>
<name>A0A0N4TUX9_BRUPA</name>
<reference evidence="3" key="1">
    <citation type="submission" date="2017-02" db="UniProtKB">
        <authorList>
            <consortium name="WormBaseParasite"/>
        </authorList>
    </citation>
    <scope>IDENTIFICATION</scope>
</reference>